<keyword evidence="3" id="KW-0812">Transmembrane</keyword>
<dbReference type="PANTHER" id="PTHR43791:SF103">
    <property type="entry name" value="MAJOR FACILITATOR SUPERFAMILY (MFS) PROFILE DOMAIN-CONTAINING PROTEIN-RELATED"/>
    <property type="match status" value="1"/>
</dbReference>
<dbReference type="SUPFAM" id="SSF103473">
    <property type="entry name" value="MFS general substrate transporter"/>
    <property type="match status" value="1"/>
</dbReference>
<name>A0A7R7X875_ASPKA</name>
<dbReference type="Proteomes" id="UP000661280">
    <property type="component" value="Chromosome 8"/>
</dbReference>
<dbReference type="FunFam" id="1.20.1250.20:FF:000064">
    <property type="entry name" value="MFS allantoate transporter"/>
    <property type="match status" value="1"/>
</dbReference>
<organism evidence="7 8">
    <name type="scientific">Aspergillus kawachii</name>
    <name type="common">White koji mold</name>
    <name type="synonym">Aspergillus awamori var. kawachi</name>
    <dbReference type="NCBI Taxonomy" id="1069201"/>
    <lineage>
        <taxon>Eukaryota</taxon>
        <taxon>Fungi</taxon>
        <taxon>Dikarya</taxon>
        <taxon>Ascomycota</taxon>
        <taxon>Pezizomycotina</taxon>
        <taxon>Eurotiomycetes</taxon>
        <taxon>Eurotiomycetidae</taxon>
        <taxon>Eurotiales</taxon>
        <taxon>Aspergillaceae</taxon>
        <taxon>Aspergillus</taxon>
        <taxon>Aspergillus subgen. Circumdati</taxon>
    </lineage>
</organism>
<dbReference type="EMBL" id="AP024432">
    <property type="protein sequence ID" value="BCS04944.1"/>
    <property type="molecule type" value="Genomic_DNA"/>
</dbReference>
<comment type="subcellular location">
    <subcellularLocation>
        <location evidence="1">Membrane</location>
        <topology evidence="1">Multi-pass membrane protein</topology>
    </subcellularLocation>
</comment>
<dbReference type="OrthoDB" id="6730379at2759"/>
<keyword evidence="2" id="KW-0813">Transport</keyword>
<dbReference type="GeneID" id="64966265"/>
<evidence type="ECO:0000256" key="1">
    <source>
        <dbReference type="ARBA" id="ARBA00004141"/>
    </source>
</evidence>
<reference evidence="7" key="1">
    <citation type="submission" date="2021-01" db="EMBL/GenBank/DDBJ databases">
        <authorList>
            <consortium name="Aspergillus luchuensis mut. kawachii IFO 4304 genome sequencing consortium"/>
            <person name="Kazuki M."/>
            <person name="Futagami T."/>
        </authorList>
    </citation>
    <scope>NUCLEOTIDE SEQUENCE</scope>
    <source>
        <strain evidence="7">IFO 4308</strain>
    </source>
</reference>
<dbReference type="GO" id="GO:0016020">
    <property type="term" value="C:membrane"/>
    <property type="evidence" value="ECO:0007669"/>
    <property type="project" value="UniProtKB-SubCell"/>
</dbReference>
<dbReference type="InterPro" id="IPR011701">
    <property type="entry name" value="MFS"/>
</dbReference>
<accession>A0A7R7X875</accession>
<keyword evidence="8" id="KW-1185">Reference proteome</keyword>
<dbReference type="PANTHER" id="PTHR43791">
    <property type="entry name" value="PERMEASE-RELATED"/>
    <property type="match status" value="1"/>
</dbReference>
<dbReference type="Pfam" id="PF07690">
    <property type="entry name" value="MFS_1"/>
    <property type="match status" value="1"/>
</dbReference>
<evidence type="ECO:0000256" key="2">
    <source>
        <dbReference type="ARBA" id="ARBA00022448"/>
    </source>
</evidence>
<evidence type="ECO:0000256" key="5">
    <source>
        <dbReference type="ARBA" id="ARBA00023136"/>
    </source>
</evidence>
<evidence type="ECO:0000313" key="8">
    <source>
        <dbReference type="Proteomes" id="UP000661280"/>
    </source>
</evidence>
<evidence type="ECO:0000256" key="6">
    <source>
        <dbReference type="ARBA" id="ARBA00037968"/>
    </source>
</evidence>
<protein>
    <submittedName>
        <fullName evidence="7">Uncharacterized protein</fullName>
    </submittedName>
</protein>
<keyword evidence="4" id="KW-1133">Transmembrane helix</keyword>
<dbReference type="Gene3D" id="1.20.1250.20">
    <property type="entry name" value="MFS general substrate transporter like domains"/>
    <property type="match status" value="1"/>
</dbReference>
<dbReference type="GO" id="GO:0022857">
    <property type="term" value="F:transmembrane transporter activity"/>
    <property type="evidence" value="ECO:0007669"/>
    <property type="project" value="InterPro"/>
</dbReference>
<sequence length="520" mass="57371">MASERNREPGPRREASDNVQIEKGLVKSGSAAELLSPEEDRRILRKIDICLLPLMSISYMLQFLDKQALSFTSILDLPGDLHLSGDEFAWASGIYYFGYMVAACPAAMLMVRWHVGKTIAISICIWGVILTVTAACDSAAGLLVERFFLGAAESAIAPGLSVIVAMWYKRSEQPLTQAAWFIGNSFAGITGGLIAYGIGHIQSMAPWKVVFLLFGSLTVAWSICFIFLMPDTPMQAWFMSDEDSLKAVTRVRMNMTGIKSSEFKRTQCIEAFLDVKTWLLCAITFFGQVPNGALTTVSYQLSSPHIMYLAYPELTNTKFGTIVVNGLGFSTFNSLLLQASCYLAMLIAVLISTGGSSYFTNTRTYWMVWNLCLATIGTALIRELPAHLMWGRFAGKLLMTAAAANFPLTMCLSSGNVAGFTKKMTVNTAILISFCVGNIVGPQLFFESQAPTYTTGFLAIMICYAVGIILCGAARFYLVWENRRRDRVYPSFHGNEEVDGDIAGMLDKTDKEISQFRYVY</sequence>
<keyword evidence="5" id="KW-0472">Membrane</keyword>
<reference evidence="7" key="2">
    <citation type="submission" date="2021-02" db="EMBL/GenBank/DDBJ databases">
        <title>Aspergillus luchuensis mut. kawachii IFO 4304 genome sequence.</title>
        <authorList>
            <person name="Mori K."/>
            <person name="Kadooka C."/>
            <person name="Goto M."/>
            <person name="Futagami T."/>
        </authorList>
    </citation>
    <scope>NUCLEOTIDE SEQUENCE</scope>
    <source>
        <strain evidence="7">IFO 4308</strain>
    </source>
</reference>
<dbReference type="AlphaFoldDB" id="A0A7R7X875"/>
<comment type="similarity">
    <text evidence="6">Belongs to the major facilitator superfamily. Allantoate permease family.</text>
</comment>
<evidence type="ECO:0000256" key="3">
    <source>
        <dbReference type="ARBA" id="ARBA00022692"/>
    </source>
</evidence>
<dbReference type="InterPro" id="IPR036259">
    <property type="entry name" value="MFS_trans_sf"/>
</dbReference>
<dbReference type="RefSeq" id="XP_041548706.1">
    <property type="nucleotide sequence ID" value="XM_041681799.1"/>
</dbReference>
<dbReference type="KEGG" id="aluc:AKAW2_80745A"/>
<proteinExistence type="inferred from homology"/>
<gene>
    <name evidence="7" type="ORF">AKAW2_80745A</name>
</gene>
<evidence type="ECO:0000256" key="4">
    <source>
        <dbReference type="ARBA" id="ARBA00022989"/>
    </source>
</evidence>
<evidence type="ECO:0000313" key="7">
    <source>
        <dbReference type="EMBL" id="BCS04944.1"/>
    </source>
</evidence>